<evidence type="ECO:0000313" key="3">
    <source>
        <dbReference type="Proteomes" id="UP000481033"/>
    </source>
</evidence>
<dbReference type="RefSeq" id="WP_163699853.1">
    <property type="nucleotide sequence ID" value="NZ_QXHD01000004.1"/>
</dbReference>
<dbReference type="Proteomes" id="UP000481033">
    <property type="component" value="Unassembled WGS sequence"/>
</dbReference>
<dbReference type="EMBL" id="QXHD01000004">
    <property type="protein sequence ID" value="NEZ57713.1"/>
    <property type="molecule type" value="Genomic_DNA"/>
</dbReference>
<evidence type="ECO:0000313" key="2">
    <source>
        <dbReference type="EMBL" id="NEZ57713.1"/>
    </source>
</evidence>
<feature type="region of interest" description="Disordered" evidence="1">
    <location>
        <begin position="46"/>
        <end position="81"/>
    </location>
</feature>
<keyword evidence="3" id="KW-1185">Reference proteome</keyword>
<gene>
    <name evidence="2" type="ORF">DXZ20_19020</name>
</gene>
<name>A0A6M0RPL7_9CYAN</name>
<proteinExistence type="predicted"/>
<accession>A0A6M0RPL7</accession>
<evidence type="ECO:0000256" key="1">
    <source>
        <dbReference type="SAM" id="MobiDB-lite"/>
    </source>
</evidence>
<feature type="compositionally biased region" description="Basic and acidic residues" evidence="1">
    <location>
        <begin position="51"/>
        <end position="60"/>
    </location>
</feature>
<reference evidence="2 3" key="1">
    <citation type="journal article" date="2020" name="Microb. Ecol.">
        <title>Ecogenomics of the Marine Benthic Filamentous Cyanobacterium Adonisia.</title>
        <authorList>
            <person name="Walter J.M."/>
            <person name="Coutinho F.H."/>
            <person name="Leomil L."/>
            <person name="Hargreaves P.I."/>
            <person name="Campeao M.E."/>
            <person name="Vieira V.V."/>
            <person name="Silva B.S."/>
            <person name="Fistarol G.O."/>
            <person name="Salomon P.S."/>
            <person name="Sawabe T."/>
            <person name="Mino S."/>
            <person name="Hosokawa M."/>
            <person name="Miyashita H."/>
            <person name="Maruyama F."/>
            <person name="van Verk M.C."/>
            <person name="Dutilh B.E."/>
            <person name="Thompson C.C."/>
            <person name="Thompson F.L."/>
        </authorList>
    </citation>
    <scope>NUCLEOTIDE SEQUENCE [LARGE SCALE GENOMIC DNA]</scope>
    <source>
        <strain evidence="2 3">CCMR0081</strain>
    </source>
</reference>
<protein>
    <submittedName>
        <fullName evidence="2">Uncharacterized protein</fullName>
    </submittedName>
</protein>
<organism evidence="2 3">
    <name type="scientific">Adonisia turfae CCMR0081</name>
    <dbReference type="NCBI Taxonomy" id="2292702"/>
    <lineage>
        <taxon>Bacteria</taxon>
        <taxon>Bacillati</taxon>
        <taxon>Cyanobacteriota</taxon>
        <taxon>Adonisia</taxon>
        <taxon>Adonisia turfae</taxon>
    </lineage>
</organism>
<comment type="caution">
    <text evidence="2">The sequence shown here is derived from an EMBL/GenBank/DDBJ whole genome shotgun (WGS) entry which is preliminary data.</text>
</comment>
<sequence length="160" mass="17981">MTNQRTYLFYANSGDDAKDTSRLIASDGQESLHSLLAQHFDCSPDGEAPEEGCRLSEYKSDPSAYSRPLNKREAAGSTHHRPGPWVVTRVESYLPDLPVGTEYTEVVMCWCDYQPLPEADNPWIEMIIPSLADAPDEMLELMGLKPEQFDEVRDRESVGV</sequence>
<dbReference type="AlphaFoldDB" id="A0A6M0RPL7"/>